<feature type="non-terminal residue" evidence="1">
    <location>
        <position position="1"/>
    </location>
</feature>
<evidence type="ECO:0000313" key="1">
    <source>
        <dbReference type="EMBL" id="MFC6769920.1"/>
    </source>
</evidence>
<gene>
    <name evidence="1" type="ORF">ACFQDD_00005</name>
</gene>
<organism evidence="1 2">
    <name type="scientific">Halorubrum pallidum</name>
    <dbReference type="NCBI Taxonomy" id="1526114"/>
    <lineage>
        <taxon>Archaea</taxon>
        <taxon>Methanobacteriati</taxon>
        <taxon>Methanobacteriota</taxon>
        <taxon>Stenosarchaea group</taxon>
        <taxon>Halobacteria</taxon>
        <taxon>Halobacteriales</taxon>
        <taxon>Haloferacaceae</taxon>
        <taxon>Halorubrum</taxon>
    </lineage>
</organism>
<dbReference type="AlphaFoldDB" id="A0ABD5SXC5"/>
<comment type="caution">
    <text evidence="1">The sequence shown here is derived from an EMBL/GenBank/DDBJ whole genome shotgun (WGS) entry which is preliminary data.</text>
</comment>
<keyword evidence="2" id="KW-1185">Reference proteome</keyword>
<proteinExistence type="predicted"/>
<protein>
    <submittedName>
        <fullName evidence="1">Uncharacterized protein</fullName>
    </submittedName>
</protein>
<reference evidence="1 2" key="1">
    <citation type="journal article" date="2019" name="Int. J. Syst. Evol. Microbiol.">
        <title>The Global Catalogue of Microorganisms (GCM) 10K type strain sequencing project: providing services to taxonomists for standard genome sequencing and annotation.</title>
        <authorList>
            <consortium name="The Broad Institute Genomics Platform"/>
            <consortium name="The Broad Institute Genome Sequencing Center for Infectious Disease"/>
            <person name="Wu L."/>
            <person name="Ma J."/>
        </authorList>
    </citation>
    <scope>NUCLEOTIDE SEQUENCE [LARGE SCALE GENOMIC DNA]</scope>
    <source>
        <strain evidence="1 2">PJ61</strain>
    </source>
</reference>
<evidence type="ECO:0000313" key="2">
    <source>
        <dbReference type="Proteomes" id="UP001596274"/>
    </source>
</evidence>
<sequence>ETVSYRPYPDAVLRSTRHVNIDADKTIQLITLAEFITEQNIESVLLEYLAESLDAAHVESSKT</sequence>
<dbReference type="EMBL" id="JBHSWT010000001">
    <property type="protein sequence ID" value="MFC6769920.1"/>
    <property type="molecule type" value="Genomic_DNA"/>
</dbReference>
<accession>A0ABD5SXC5</accession>
<dbReference type="Proteomes" id="UP001596274">
    <property type="component" value="Unassembled WGS sequence"/>
</dbReference>
<name>A0ABD5SXC5_9EURY</name>